<protein>
    <recommendedName>
        <fullName evidence="3">Nickel transport protein</fullName>
    </recommendedName>
</protein>
<comment type="caution">
    <text evidence="2">The sequence shown here is derived from an EMBL/GenBank/DDBJ whole genome shotgun (WGS) entry which is preliminary data.</text>
</comment>
<feature type="non-terminal residue" evidence="2">
    <location>
        <position position="202"/>
    </location>
</feature>
<sequence length="202" mass="22959">MRKDNMPRRIFDCYKLLISFVFLSFLLLMTASVVFAHKVNIFAYAEGDTVYTESYFSDGTKVKDGVVQVYDSQGTKLLEGKTDENGEFDFKPPKKDDLKIVLLASMGHKNTYTLSADELRDIIGAQKPQKPEPKEPRVKEGAEVDLDQIKRIIDTSLDEKLKPIMRQLTKAQQREVSFTEVIGGIGYIFGIMGIILYFLSKK</sequence>
<evidence type="ECO:0008006" key="3">
    <source>
        <dbReference type="Google" id="ProtNLM"/>
    </source>
</evidence>
<reference evidence="2" key="1">
    <citation type="journal article" date="2014" name="Front. Microbiol.">
        <title>High frequency of phylogenetically diverse reductive dehalogenase-homologous genes in deep subseafloor sedimentary metagenomes.</title>
        <authorList>
            <person name="Kawai M."/>
            <person name="Futagami T."/>
            <person name="Toyoda A."/>
            <person name="Takaki Y."/>
            <person name="Nishi S."/>
            <person name="Hori S."/>
            <person name="Arai W."/>
            <person name="Tsubouchi T."/>
            <person name="Morono Y."/>
            <person name="Uchiyama I."/>
            <person name="Ito T."/>
            <person name="Fujiyama A."/>
            <person name="Inagaki F."/>
            <person name="Takami H."/>
        </authorList>
    </citation>
    <scope>NUCLEOTIDE SEQUENCE</scope>
    <source>
        <strain evidence="2">Expedition CK06-06</strain>
    </source>
</reference>
<keyword evidence="1" id="KW-0472">Membrane</keyword>
<feature type="transmembrane region" description="Helical" evidence="1">
    <location>
        <begin position="181"/>
        <end position="199"/>
    </location>
</feature>
<evidence type="ECO:0000313" key="2">
    <source>
        <dbReference type="EMBL" id="GAF82906.1"/>
    </source>
</evidence>
<keyword evidence="1" id="KW-0812">Transmembrane</keyword>
<accession>X0T6E4</accession>
<gene>
    <name evidence="2" type="ORF">S01H1_14289</name>
</gene>
<proteinExistence type="predicted"/>
<name>X0T6E4_9ZZZZ</name>
<organism evidence="2">
    <name type="scientific">marine sediment metagenome</name>
    <dbReference type="NCBI Taxonomy" id="412755"/>
    <lineage>
        <taxon>unclassified sequences</taxon>
        <taxon>metagenomes</taxon>
        <taxon>ecological metagenomes</taxon>
    </lineage>
</organism>
<keyword evidence="1" id="KW-1133">Transmembrane helix</keyword>
<dbReference type="EMBL" id="BARS01007422">
    <property type="protein sequence ID" value="GAF82906.1"/>
    <property type="molecule type" value="Genomic_DNA"/>
</dbReference>
<evidence type="ECO:0000256" key="1">
    <source>
        <dbReference type="SAM" id="Phobius"/>
    </source>
</evidence>
<dbReference type="AlphaFoldDB" id="X0T6E4"/>